<evidence type="ECO:0000313" key="2">
    <source>
        <dbReference type="EMBL" id="ALG05255.2"/>
    </source>
</evidence>
<reference evidence="2" key="1">
    <citation type="submission" date="2016-04" db="EMBL/GenBank/DDBJ databases">
        <title>Exploring the genomic information of specific uncultured soil bacteria through a new metagenomic library-based strategy.</title>
        <authorList>
            <person name="Liu Y."/>
            <person name="Zhang R."/>
        </authorList>
    </citation>
    <scope>NUCLEOTIDE SEQUENCE</scope>
</reference>
<feature type="compositionally biased region" description="Basic and acidic residues" evidence="1">
    <location>
        <begin position="42"/>
        <end position="61"/>
    </location>
</feature>
<dbReference type="EMBL" id="KT342855">
    <property type="protein sequence ID" value="ALG05255.2"/>
    <property type="molecule type" value="Genomic_DNA"/>
</dbReference>
<dbReference type="AlphaFoldDB" id="A0A0N9HTE5"/>
<protein>
    <submittedName>
        <fullName evidence="2">Uncharacterized protein</fullName>
    </submittedName>
</protein>
<proteinExistence type="predicted"/>
<evidence type="ECO:0000256" key="1">
    <source>
        <dbReference type="SAM" id="MobiDB-lite"/>
    </source>
</evidence>
<gene>
    <name evidence="2" type="ORF">5E7_037</name>
</gene>
<feature type="compositionally biased region" description="Basic and acidic residues" evidence="1">
    <location>
        <begin position="21"/>
        <end position="32"/>
    </location>
</feature>
<accession>A0A0N9HTE5</accession>
<organism evidence="2">
    <name type="scientific">uncultured bacterium 5E7</name>
    <dbReference type="NCBI Taxonomy" id="1701324"/>
    <lineage>
        <taxon>Bacteria</taxon>
        <taxon>environmental samples</taxon>
    </lineage>
</organism>
<name>A0A0N9HTE5_9BACT</name>
<feature type="region of interest" description="Disordered" evidence="1">
    <location>
        <begin position="1"/>
        <end position="61"/>
    </location>
</feature>
<sequence>MTRNKKKQPERVGGMTGNRFDNVKDVERDKEGNVVAQPGDVRYVRDEVAPPEEAAREQGEV</sequence>